<comment type="similarity">
    <text evidence="2">Belongs to the deoxyhypusine synthase family.</text>
</comment>
<evidence type="ECO:0000256" key="2">
    <source>
        <dbReference type="ARBA" id="ARBA00009892"/>
    </source>
</evidence>
<comment type="cofactor">
    <cofactor evidence="1">
        <name>NAD(+)</name>
        <dbReference type="ChEBI" id="CHEBI:57540"/>
    </cofactor>
</comment>
<gene>
    <name evidence="5" type="ORF">KP509_16G016000</name>
</gene>
<evidence type="ECO:0000256" key="4">
    <source>
        <dbReference type="ARBA" id="ARBA00023027"/>
    </source>
</evidence>
<dbReference type="GO" id="GO:0034038">
    <property type="term" value="F:deoxyhypusine synthase activity"/>
    <property type="evidence" value="ECO:0007669"/>
    <property type="project" value="TreeGrafter"/>
</dbReference>
<accession>A0A8T2SYD5</accession>
<dbReference type="GO" id="GO:0005737">
    <property type="term" value="C:cytoplasm"/>
    <property type="evidence" value="ECO:0007669"/>
    <property type="project" value="TreeGrafter"/>
</dbReference>
<evidence type="ECO:0008006" key="7">
    <source>
        <dbReference type="Google" id="ProtNLM"/>
    </source>
</evidence>
<organism evidence="5 6">
    <name type="scientific">Ceratopteris richardii</name>
    <name type="common">Triangle waterfern</name>
    <dbReference type="NCBI Taxonomy" id="49495"/>
    <lineage>
        <taxon>Eukaryota</taxon>
        <taxon>Viridiplantae</taxon>
        <taxon>Streptophyta</taxon>
        <taxon>Embryophyta</taxon>
        <taxon>Tracheophyta</taxon>
        <taxon>Polypodiopsida</taxon>
        <taxon>Polypodiidae</taxon>
        <taxon>Polypodiales</taxon>
        <taxon>Pteridineae</taxon>
        <taxon>Pteridaceae</taxon>
        <taxon>Parkerioideae</taxon>
        <taxon>Ceratopteris</taxon>
    </lineage>
</organism>
<dbReference type="FunFam" id="3.40.910.10:FF:000002">
    <property type="entry name" value="Deoxyhypusine synthase"/>
    <property type="match status" value="1"/>
</dbReference>
<keyword evidence="6" id="KW-1185">Reference proteome</keyword>
<keyword evidence="3" id="KW-0808">Transferase</keyword>
<dbReference type="SUPFAM" id="SSF52467">
    <property type="entry name" value="DHS-like NAD/FAD-binding domain"/>
    <property type="match status" value="1"/>
</dbReference>
<evidence type="ECO:0000256" key="1">
    <source>
        <dbReference type="ARBA" id="ARBA00001911"/>
    </source>
</evidence>
<dbReference type="PANTHER" id="PTHR11703:SF0">
    <property type="entry name" value="DEOXYHYPUSINE SYNTHASE"/>
    <property type="match status" value="1"/>
</dbReference>
<evidence type="ECO:0000313" key="6">
    <source>
        <dbReference type="Proteomes" id="UP000825935"/>
    </source>
</evidence>
<evidence type="ECO:0000256" key="3">
    <source>
        <dbReference type="ARBA" id="ARBA00022679"/>
    </source>
</evidence>
<sequence length="410" mass="45155">MSENSEGVAVLPDFAFQNCSRPSINLEGKAGHVTGYDFNQGLDYFNLLASLASTGFQASQLGRAVHAVNEMLDWRLIEEPMDDETPDDIRDPEFRRITKCKIFLSFTSNMVSCGVREIIRFLVQHKMVDVLCTTAGGIEEDLMKSMSPSFLADFSLPGASLHEKGLKRIGNLVVPNNSYTDFGRWLKPILDQLLIEQNEEGINWTPSKFISRLGKELNHQDSICYWAYTNNIPIYCPAITDGAIGDSLFFHSHSNPGLRMDIVEDIGRIAYEALSACPRKTGMIILGGGLAKHHVCNANLMRDGADFAVYINTAQEFDGSDSGAKPDEAKSWGKIKAAAKAVKVHCDASIAFPLLVAQTFAPRVLQSGIEQRNGFVVQNQVLSMANGCASAKQPTYLQSVELERPRARAL</sequence>
<dbReference type="InterPro" id="IPR002773">
    <property type="entry name" value="Deoxyhypusine_synthase"/>
</dbReference>
<proteinExistence type="inferred from homology"/>
<evidence type="ECO:0000313" key="5">
    <source>
        <dbReference type="EMBL" id="KAH7387302.1"/>
    </source>
</evidence>
<name>A0A8T2SYD5_CERRI</name>
<dbReference type="InterPro" id="IPR036982">
    <property type="entry name" value="Deoxyhypusine_synthase_sf"/>
</dbReference>
<dbReference type="Gene3D" id="3.40.910.10">
    <property type="entry name" value="Deoxyhypusine synthase"/>
    <property type="match status" value="1"/>
</dbReference>
<comment type="caution">
    <text evidence="5">The sequence shown here is derived from an EMBL/GenBank/DDBJ whole genome shotgun (WGS) entry which is preliminary data.</text>
</comment>
<protein>
    <recommendedName>
        <fullName evidence="7">Deoxyhypusine synthase</fullName>
    </recommendedName>
</protein>
<dbReference type="AlphaFoldDB" id="A0A8T2SYD5"/>
<reference evidence="5" key="1">
    <citation type="submission" date="2021-08" db="EMBL/GenBank/DDBJ databases">
        <title>WGS assembly of Ceratopteris richardii.</title>
        <authorList>
            <person name="Marchant D.B."/>
            <person name="Chen G."/>
            <person name="Jenkins J."/>
            <person name="Shu S."/>
            <person name="Leebens-Mack J."/>
            <person name="Grimwood J."/>
            <person name="Schmutz J."/>
            <person name="Soltis P."/>
            <person name="Soltis D."/>
            <person name="Chen Z.-H."/>
        </authorList>
    </citation>
    <scope>NUCLEOTIDE SEQUENCE</scope>
    <source>
        <strain evidence="5">Whitten #5841</strain>
        <tissue evidence="5">Leaf</tissue>
    </source>
</reference>
<dbReference type="InterPro" id="IPR029035">
    <property type="entry name" value="DHS-like_NAD/FAD-binding_dom"/>
</dbReference>
<dbReference type="OrthoDB" id="294378at2759"/>
<dbReference type="EMBL" id="CM035421">
    <property type="protein sequence ID" value="KAH7387302.1"/>
    <property type="molecule type" value="Genomic_DNA"/>
</dbReference>
<dbReference type="NCBIfam" id="TIGR00321">
    <property type="entry name" value="dhys"/>
    <property type="match status" value="1"/>
</dbReference>
<dbReference type="PANTHER" id="PTHR11703">
    <property type="entry name" value="DEOXYHYPUSINE SYNTHASE"/>
    <property type="match status" value="1"/>
</dbReference>
<dbReference type="Pfam" id="PF01916">
    <property type="entry name" value="DS"/>
    <property type="match status" value="1"/>
</dbReference>
<dbReference type="Proteomes" id="UP000825935">
    <property type="component" value="Chromosome 16"/>
</dbReference>
<keyword evidence="4" id="KW-0520">NAD</keyword>